<evidence type="ECO:0000256" key="5">
    <source>
        <dbReference type="ARBA" id="ARBA00023159"/>
    </source>
</evidence>
<feature type="domain" description="Myb-like" evidence="8">
    <location>
        <begin position="63"/>
        <end position="113"/>
    </location>
</feature>
<dbReference type="GO" id="GO:0003677">
    <property type="term" value="F:DNA binding"/>
    <property type="evidence" value="ECO:0007669"/>
    <property type="project" value="UniProtKB-KW"/>
</dbReference>
<dbReference type="PANTHER" id="PTHR47997:SF11">
    <property type="entry name" value="TRANSCRIPTION FACTOR LAF1"/>
    <property type="match status" value="1"/>
</dbReference>
<evidence type="ECO:0000259" key="8">
    <source>
        <dbReference type="PROSITE" id="PS50090"/>
    </source>
</evidence>
<dbReference type="InterPro" id="IPR017930">
    <property type="entry name" value="Myb_dom"/>
</dbReference>
<dbReference type="FunFam" id="1.10.10.60:FF:000077">
    <property type="entry name" value="MYB transcription factor"/>
    <property type="match status" value="1"/>
</dbReference>
<feature type="domain" description="HTH myb-type" evidence="9">
    <location>
        <begin position="10"/>
        <end position="62"/>
    </location>
</feature>
<dbReference type="PROSITE" id="PS50090">
    <property type="entry name" value="MYB_LIKE"/>
    <property type="match status" value="2"/>
</dbReference>
<dbReference type="SMART" id="SM00717">
    <property type="entry name" value="SANT"/>
    <property type="match status" value="2"/>
</dbReference>
<keyword evidence="11" id="KW-1185">Reference proteome</keyword>
<name>A0AA38SWG9_9ASTR</name>
<dbReference type="PANTHER" id="PTHR47997">
    <property type="entry name" value="MYB DOMAIN PROTEIN 55"/>
    <property type="match status" value="1"/>
</dbReference>
<evidence type="ECO:0000256" key="3">
    <source>
        <dbReference type="ARBA" id="ARBA00023015"/>
    </source>
</evidence>
<evidence type="ECO:0000256" key="4">
    <source>
        <dbReference type="ARBA" id="ARBA00023125"/>
    </source>
</evidence>
<keyword evidence="7" id="KW-0539">Nucleus</keyword>
<dbReference type="InterPro" id="IPR051953">
    <property type="entry name" value="Plant_SW-associated_TFs"/>
</dbReference>
<dbReference type="AlphaFoldDB" id="A0AA38SWG9"/>
<evidence type="ECO:0000256" key="6">
    <source>
        <dbReference type="ARBA" id="ARBA00023163"/>
    </source>
</evidence>
<dbReference type="Pfam" id="PF00249">
    <property type="entry name" value="Myb_DNA-binding"/>
    <property type="match status" value="2"/>
</dbReference>
<dbReference type="CDD" id="cd00167">
    <property type="entry name" value="SANT"/>
    <property type="match status" value="2"/>
</dbReference>
<sequence length="260" mass="29852">MRCKISEKPKAKQNKGLWSPDEDQKLTHYVTNYGHASWTSVPINAGLQRNGKSCRLRWINYLRPGLKRGPFSSHEEDTILSLHASLGNKWSQIAQRLPGRTDNEIKNYWHSHLKKRAAILEHLRSHPKLDDYNNTTLASTTPSSSCVDTFNFPNGSSVEKDELTPSVSQNNNLPRVLFSDWINIGEFQHEFGKLNDDHQQFTPVNSWVYTNKGSICESNESQNCISTSSKEDMFHAQMTLDQIFNFIDEDLISFDDLIYM</sequence>
<dbReference type="PROSITE" id="PS51294">
    <property type="entry name" value="HTH_MYB"/>
    <property type="match status" value="2"/>
</dbReference>
<keyword evidence="6" id="KW-0804">Transcription</keyword>
<keyword evidence="5" id="KW-0010">Activator</keyword>
<evidence type="ECO:0000313" key="10">
    <source>
        <dbReference type="EMBL" id="KAJ9539663.1"/>
    </source>
</evidence>
<dbReference type="SUPFAM" id="SSF46689">
    <property type="entry name" value="Homeodomain-like"/>
    <property type="match status" value="1"/>
</dbReference>
<protein>
    <submittedName>
        <fullName evidence="10">Uncharacterized protein</fullName>
    </submittedName>
</protein>
<reference evidence="10" key="1">
    <citation type="submission" date="2023-03" db="EMBL/GenBank/DDBJ databases">
        <title>Chromosome-scale reference genome and RAD-based genetic map of yellow starthistle (Centaurea solstitialis) reveal putative structural variation and QTLs associated with invader traits.</title>
        <authorList>
            <person name="Reatini B."/>
            <person name="Cang F.A."/>
            <person name="Jiang Q."/>
            <person name="Mckibben M.T.W."/>
            <person name="Barker M.S."/>
            <person name="Rieseberg L.H."/>
            <person name="Dlugosch K.M."/>
        </authorList>
    </citation>
    <scope>NUCLEOTIDE SEQUENCE</scope>
    <source>
        <strain evidence="10">CAN-66</strain>
        <tissue evidence="10">Leaf</tissue>
    </source>
</reference>
<proteinExistence type="predicted"/>
<evidence type="ECO:0000256" key="1">
    <source>
        <dbReference type="ARBA" id="ARBA00004123"/>
    </source>
</evidence>
<keyword evidence="2" id="KW-0677">Repeat</keyword>
<feature type="domain" description="HTH myb-type" evidence="9">
    <location>
        <begin position="63"/>
        <end position="117"/>
    </location>
</feature>
<dbReference type="Gene3D" id="1.10.10.60">
    <property type="entry name" value="Homeodomain-like"/>
    <property type="match status" value="2"/>
</dbReference>
<accession>A0AA38SWG9</accession>
<keyword evidence="3" id="KW-0805">Transcription regulation</keyword>
<feature type="domain" description="Myb-like" evidence="8">
    <location>
        <begin position="10"/>
        <end position="62"/>
    </location>
</feature>
<dbReference type="EMBL" id="JARYMX010000007">
    <property type="protein sequence ID" value="KAJ9539663.1"/>
    <property type="molecule type" value="Genomic_DNA"/>
</dbReference>
<keyword evidence="4" id="KW-0238">DNA-binding</keyword>
<gene>
    <name evidence="10" type="ORF">OSB04_026169</name>
</gene>
<comment type="subcellular location">
    <subcellularLocation>
        <location evidence="1">Nucleus</location>
    </subcellularLocation>
</comment>
<comment type="caution">
    <text evidence="10">The sequence shown here is derived from an EMBL/GenBank/DDBJ whole genome shotgun (WGS) entry which is preliminary data.</text>
</comment>
<evidence type="ECO:0000256" key="7">
    <source>
        <dbReference type="ARBA" id="ARBA00023242"/>
    </source>
</evidence>
<evidence type="ECO:0000313" key="11">
    <source>
        <dbReference type="Proteomes" id="UP001172457"/>
    </source>
</evidence>
<dbReference type="GO" id="GO:0045893">
    <property type="term" value="P:positive regulation of DNA-templated transcription"/>
    <property type="evidence" value="ECO:0007669"/>
    <property type="project" value="UniProtKB-ARBA"/>
</dbReference>
<evidence type="ECO:0000259" key="9">
    <source>
        <dbReference type="PROSITE" id="PS51294"/>
    </source>
</evidence>
<dbReference type="InterPro" id="IPR001005">
    <property type="entry name" value="SANT/Myb"/>
</dbReference>
<dbReference type="GO" id="GO:0005634">
    <property type="term" value="C:nucleus"/>
    <property type="evidence" value="ECO:0007669"/>
    <property type="project" value="UniProtKB-SubCell"/>
</dbReference>
<evidence type="ECO:0000256" key="2">
    <source>
        <dbReference type="ARBA" id="ARBA00022737"/>
    </source>
</evidence>
<dbReference type="Proteomes" id="UP001172457">
    <property type="component" value="Chromosome 7"/>
</dbReference>
<dbReference type="InterPro" id="IPR009057">
    <property type="entry name" value="Homeodomain-like_sf"/>
</dbReference>
<organism evidence="10 11">
    <name type="scientific">Centaurea solstitialis</name>
    <name type="common">yellow star-thistle</name>
    <dbReference type="NCBI Taxonomy" id="347529"/>
    <lineage>
        <taxon>Eukaryota</taxon>
        <taxon>Viridiplantae</taxon>
        <taxon>Streptophyta</taxon>
        <taxon>Embryophyta</taxon>
        <taxon>Tracheophyta</taxon>
        <taxon>Spermatophyta</taxon>
        <taxon>Magnoliopsida</taxon>
        <taxon>eudicotyledons</taxon>
        <taxon>Gunneridae</taxon>
        <taxon>Pentapetalae</taxon>
        <taxon>asterids</taxon>
        <taxon>campanulids</taxon>
        <taxon>Asterales</taxon>
        <taxon>Asteraceae</taxon>
        <taxon>Carduoideae</taxon>
        <taxon>Cardueae</taxon>
        <taxon>Centaureinae</taxon>
        <taxon>Centaurea</taxon>
    </lineage>
</organism>